<dbReference type="RefSeq" id="WP_112220752.1">
    <property type="nucleotide sequence ID" value="NZ_MVJN01000015.1"/>
</dbReference>
<comment type="caution">
    <text evidence="1">The sequence shown here is derived from an EMBL/GenBank/DDBJ whole genome shotgun (WGS) entry which is preliminary data.</text>
</comment>
<dbReference type="AlphaFoldDB" id="A0A364LFI7"/>
<gene>
    <name evidence="1" type="ORF">B1207_15340</name>
</gene>
<accession>A0A364LFI7</accession>
<protein>
    <recommendedName>
        <fullName evidence="3">Abi-like protein</fullName>
    </recommendedName>
</protein>
<evidence type="ECO:0008006" key="3">
    <source>
        <dbReference type="Google" id="ProtNLM"/>
    </source>
</evidence>
<organism evidence="1 2">
    <name type="scientific">Legionella quinlivanii</name>
    <dbReference type="NCBI Taxonomy" id="45073"/>
    <lineage>
        <taxon>Bacteria</taxon>
        <taxon>Pseudomonadati</taxon>
        <taxon>Pseudomonadota</taxon>
        <taxon>Gammaproteobacteria</taxon>
        <taxon>Legionellales</taxon>
        <taxon>Legionellaceae</taxon>
        <taxon>Legionella</taxon>
    </lineage>
</organism>
<dbReference type="Proteomes" id="UP000249458">
    <property type="component" value="Unassembled WGS sequence"/>
</dbReference>
<proteinExistence type="predicted"/>
<dbReference type="EMBL" id="MVJN01000015">
    <property type="protein sequence ID" value="RAP34649.1"/>
    <property type="molecule type" value="Genomic_DNA"/>
</dbReference>
<evidence type="ECO:0000313" key="1">
    <source>
        <dbReference type="EMBL" id="RAP34649.1"/>
    </source>
</evidence>
<reference evidence="1 2" key="1">
    <citation type="submission" date="2017-02" db="EMBL/GenBank/DDBJ databases">
        <title>Legionella quilivanii strain from human: case report and whole genome sequencing analysis.</title>
        <authorList>
            <person name="Lalancette C."/>
            <person name="Leduc J.-M."/>
            <person name="Levesque S."/>
            <person name="Fournier E."/>
            <person name="Saoud J."/>
            <person name="Faucher S.P."/>
            <person name="Bernard K."/>
            <person name="Martineau C."/>
            <person name="Longtin J."/>
        </authorList>
    </citation>
    <scope>NUCLEOTIDE SEQUENCE [LARGE SCALE GENOMIC DNA]</scope>
    <source>
        <strain evidence="1 2">ID143958</strain>
    </source>
</reference>
<sequence length="243" mass="29007">MEEYLNVLSMDRLKSYEILCPDQIQSNIIGAYHWNLLISQALYPFIHSVEIALRNAIHHAATQKFQTEFWFDFVVKDGKSKSILAETKKDLSKRFEQVSASDIVAALTFGFWTTLIKQKTYTDQFNPHRLWPDLIPSVFPHYARGDDDRKNISKRFEEIRLIRNRLFHHEPIWKFKKATTPQECIAELRRKFNDIFKAIGWISTHKRNYLREFEFVEFFKTHCTLEMLESYRVKGVQIQKLEK</sequence>
<name>A0A364LFI7_9GAMM</name>
<evidence type="ECO:0000313" key="2">
    <source>
        <dbReference type="Proteomes" id="UP000249458"/>
    </source>
</evidence>